<dbReference type="Pfam" id="PF12836">
    <property type="entry name" value="HHH_3"/>
    <property type="match status" value="1"/>
</dbReference>
<evidence type="ECO:0000313" key="3">
    <source>
        <dbReference type="Proteomes" id="UP000051061"/>
    </source>
</evidence>
<dbReference type="InterPro" id="IPR012337">
    <property type="entry name" value="RNaseH-like_sf"/>
</dbReference>
<dbReference type="InterPro" id="IPR010994">
    <property type="entry name" value="RuvA_2-like"/>
</dbReference>
<dbReference type="InterPro" id="IPR003029">
    <property type="entry name" value="S1_domain"/>
</dbReference>
<dbReference type="InterPro" id="IPR018974">
    <property type="entry name" value="Tex-like_N"/>
</dbReference>
<dbReference type="InterPro" id="IPR055179">
    <property type="entry name" value="Tex-like_central_region"/>
</dbReference>
<dbReference type="InterPro" id="IPR023323">
    <property type="entry name" value="Tex-like_dom_sf"/>
</dbReference>
<sequence>MEQWIQQTVQKTNLTYKQVKNVVSLLQEGNTVPFIARYRKEQTGALDEVQIKTIADTYEYEKNLSERKEEVIRLIDEQDKLTPELTAKITAATQLQKVEDLYRPFRQKRRTRATVAKEKGLEPLAQKIRTFPSDFNMEEEAAHYFSDEHGLHEVEDVFAGVNDIIAEVIAEDPKVRESLRNAAMKEGLMTSELKKGAEDEKGVFSHYYAYQESVKTIVPHRTLALNRGEKEQILKVAVTFPKEAFILKLTRLYIGEKRSPVVPIMEKALSDAYTRLIEPSIERDVRNRLTEVAEEQAISIFAENLKQLLLQPPMKEQIILGVDPAFRTGCKWAVIDQTGKPLDIGVIYPTAPHHKEKEAADVIRKLVKKHDVKMVAIGNGTASRETEQFIATVLKEMDQTVYYVIVNEAGASVYSASELARKEFPDLQVEQRSAISIARRLQDPLAELVKIDPKSVGVGQYQHDVTQKKLNESLSFTVETVVNRVGVNVNTASASLLSYVAGLNKTQATNIAAYRDENGAFTSRNELKKVPRLGKKSLEQAVGFLRIAGGKNPLDATAIHPESYAEATAILEKLAMTPQDIGSEQLKVKITGQTASSFEEELEIGHHTLQDLLDAFVRPNRDPRDEVTAPQLKQDVLKMEDLQKGMELQGTVRNIVDFGAFVDIGVKQDGLVHISKLANRFVKHPLDVVSIGEIVTVWVETIDFEKERIALTMKQPQ</sequence>
<dbReference type="GO" id="GO:0006412">
    <property type="term" value="P:translation"/>
    <property type="evidence" value="ECO:0007669"/>
    <property type="project" value="TreeGrafter"/>
</dbReference>
<proteinExistence type="predicted"/>
<dbReference type="EMBL" id="LJJD01000027">
    <property type="protein sequence ID" value="KQL56706.1"/>
    <property type="molecule type" value="Genomic_DNA"/>
</dbReference>
<comment type="caution">
    <text evidence="2">The sequence shown here is derived from an EMBL/GenBank/DDBJ whole genome shotgun (WGS) entry which is preliminary data.</text>
</comment>
<dbReference type="InterPro" id="IPR023319">
    <property type="entry name" value="Tex-like_HTH_dom_sf"/>
</dbReference>
<dbReference type="Proteomes" id="UP000051061">
    <property type="component" value="Unassembled WGS sequence"/>
</dbReference>
<dbReference type="Gene3D" id="1.10.150.310">
    <property type="entry name" value="Tex RuvX-like domain-like"/>
    <property type="match status" value="1"/>
</dbReference>
<dbReference type="InterPro" id="IPR006641">
    <property type="entry name" value="YqgF/RNaseH-like_dom"/>
</dbReference>
<dbReference type="Pfam" id="PF16921">
    <property type="entry name" value="Tex_YqgF"/>
    <property type="match status" value="1"/>
</dbReference>
<dbReference type="PANTHER" id="PTHR10724">
    <property type="entry name" value="30S RIBOSOMAL PROTEIN S1"/>
    <property type="match status" value="1"/>
</dbReference>
<dbReference type="InterPro" id="IPR050437">
    <property type="entry name" value="Ribos_protein_bS1-like"/>
</dbReference>
<dbReference type="SUPFAM" id="SSF50249">
    <property type="entry name" value="Nucleic acid-binding proteins"/>
    <property type="match status" value="1"/>
</dbReference>
<dbReference type="SMART" id="SM00732">
    <property type="entry name" value="YqgFc"/>
    <property type="match status" value="1"/>
</dbReference>
<dbReference type="GO" id="GO:0006139">
    <property type="term" value="P:nucleobase-containing compound metabolic process"/>
    <property type="evidence" value="ECO:0007669"/>
    <property type="project" value="InterPro"/>
</dbReference>
<dbReference type="InterPro" id="IPR032639">
    <property type="entry name" value="Tex_YqgF"/>
</dbReference>
<dbReference type="InterPro" id="IPR041692">
    <property type="entry name" value="HHH_9"/>
</dbReference>
<dbReference type="CDD" id="cd05685">
    <property type="entry name" value="S1_Tex"/>
    <property type="match status" value="1"/>
</dbReference>
<dbReference type="Gene3D" id="3.30.420.140">
    <property type="entry name" value="YqgF/RNase H-like domain"/>
    <property type="match status" value="1"/>
</dbReference>
<dbReference type="Gene3D" id="1.10.10.650">
    <property type="entry name" value="RuvA domain 2-like"/>
    <property type="match status" value="1"/>
</dbReference>
<dbReference type="Gene3D" id="2.40.50.140">
    <property type="entry name" value="Nucleic acid-binding proteins"/>
    <property type="match status" value="1"/>
</dbReference>
<dbReference type="FunFam" id="1.10.10.650:FF:000001">
    <property type="entry name" value="S1 RNA-binding domain 1"/>
    <property type="match status" value="1"/>
</dbReference>
<reference evidence="2 3" key="1">
    <citation type="submission" date="2015-09" db="EMBL/GenBank/DDBJ databases">
        <title>Genome sequencing project for genomic taxonomy and phylogenomics of Bacillus-like bacteria.</title>
        <authorList>
            <person name="Liu B."/>
            <person name="Wang J."/>
            <person name="Zhu Y."/>
            <person name="Liu G."/>
            <person name="Chen Q."/>
            <person name="Chen Z."/>
            <person name="Lan J."/>
            <person name="Che J."/>
            <person name="Ge C."/>
            <person name="Shi H."/>
            <person name="Pan Z."/>
            <person name="Liu X."/>
        </authorList>
    </citation>
    <scope>NUCLEOTIDE SEQUENCE [LARGE SCALE GENOMIC DNA]</scope>
    <source>
        <strain evidence="2 3">DSM 19153</strain>
    </source>
</reference>
<dbReference type="FunFam" id="3.30.420.140:FF:000001">
    <property type="entry name" value="RNA-binding transcriptional accessory protein"/>
    <property type="match status" value="1"/>
</dbReference>
<dbReference type="InterPro" id="IPR044146">
    <property type="entry name" value="S1_Tex"/>
</dbReference>
<keyword evidence="3" id="KW-1185">Reference proteome</keyword>
<evidence type="ECO:0000259" key="1">
    <source>
        <dbReference type="PROSITE" id="PS50126"/>
    </source>
</evidence>
<dbReference type="SMART" id="SM00316">
    <property type="entry name" value="S1"/>
    <property type="match status" value="1"/>
</dbReference>
<organism evidence="2 3">
    <name type="scientific">Alkalicoccobacillus plakortidis</name>
    <dbReference type="NCBI Taxonomy" id="444060"/>
    <lineage>
        <taxon>Bacteria</taxon>
        <taxon>Bacillati</taxon>
        <taxon>Bacillota</taxon>
        <taxon>Bacilli</taxon>
        <taxon>Bacillales</taxon>
        <taxon>Bacillaceae</taxon>
        <taxon>Alkalicoccobacillus</taxon>
    </lineage>
</organism>
<dbReference type="SUPFAM" id="SSF47781">
    <property type="entry name" value="RuvA domain 2-like"/>
    <property type="match status" value="2"/>
</dbReference>
<name>A0A9D5HXG7_9BACI</name>
<dbReference type="GO" id="GO:0003729">
    <property type="term" value="F:mRNA binding"/>
    <property type="evidence" value="ECO:0007669"/>
    <property type="project" value="UniProtKB-ARBA"/>
</dbReference>
<evidence type="ECO:0000313" key="2">
    <source>
        <dbReference type="EMBL" id="KQL56706.1"/>
    </source>
</evidence>
<dbReference type="PROSITE" id="PS50126">
    <property type="entry name" value="S1"/>
    <property type="match status" value="1"/>
</dbReference>
<dbReference type="InterPro" id="IPR037027">
    <property type="entry name" value="YqgF/RNaseH-like_dom_sf"/>
</dbReference>
<dbReference type="Gene3D" id="1.10.3500.10">
    <property type="entry name" value="Tex N-terminal region-like"/>
    <property type="match status" value="1"/>
</dbReference>
<dbReference type="GO" id="GO:0005737">
    <property type="term" value="C:cytoplasm"/>
    <property type="evidence" value="ECO:0007669"/>
    <property type="project" value="UniProtKB-ARBA"/>
</dbReference>
<dbReference type="FunFam" id="1.10.150.310:FF:000001">
    <property type="entry name" value="RNA-binding transcriptional accessory protein"/>
    <property type="match status" value="1"/>
</dbReference>
<dbReference type="Pfam" id="PF17674">
    <property type="entry name" value="HHH_9"/>
    <property type="match status" value="1"/>
</dbReference>
<dbReference type="InterPro" id="IPR012340">
    <property type="entry name" value="NA-bd_OB-fold"/>
</dbReference>
<dbReference type="GO" id="GO:0003735">
    <property type="term" value="F:structural constituent of ribosome"/>
    <property type="evidence" value="ECO:0007669"/>
    <property type="project" value="TreeGrafter"/>
</dbReference>
<dbReference type="Pfam" id="PF00575">
    <property type="entry name" value="S1"/>
    <property type="match status" value="1"/>
</dbReference>
<dbReference type="AlphaFoldDB" id="A0A9D5HXG7"/>
<dbReference type="SUPFAM" id="SSF158832">
    <property type="entry name" value="Tex N-terminal region-like"/>
    <property type="match status" value="1"/>
</dbReference>
<dbReference type="Pfam" id="PF09371">
    <property type="entry name" value="Tex_N"/>
    <property type="match status" value="1"/>
</dbReference>
<protein>
    <recommendedName>
        <fullName evidence="1">S1 motif domain-containing protein</fullName>
    </recommendedName>
</protein>
<dbReference type="Pfam" id="PF22706">
    <property type="entry name" value="Tex_central_region"/>
    <property type="match status" value="1"/>
</dbReference>
<dbReference type="FunFam" id="2.40.50.140:FF:000051">
    <property type="entry name" value="RNA-binding transcriptional accessory protein"/>
    <property type="match status" value="1"/>
</dbReference>
<dbReference type="SUPFAM" id="SSF53098">
    <property type="entry name" value="Ribonuclease H-like"/>
    <property type="match status" value="1"/>
</dbReference>
<feature type="domain" description="S1 motif" evidence="1">
    <location>
        <begin position="645"/>
        <end position="714"/>
    </location>
</feature>
<gene>
    <name evidence="2" type="ORF">AN965_13480</name>
</gene>
<accession>A0A9D5HXG7</accession>
<dbReference type="PANTHER" id="PTHR10724:SF10">
    <property type="entry name" value="S1 RNA-BINDING DOMAIN-CONTAINING PROTEIN 1"/>
    <property type="match status" value="1"/>
</dbReference>